<dbReference type="STRING" id="50960.LS81_06145"/>
<dbReference type="EMBL" id="BAAFHN010000061">
    <property type="protein sequence ID" value="GAB0173777.1"/>
    <property type="molecule type" value="Genomic_DNA"/>
</dbReference>
<evidence type="ECO:0000256" key="1">
    <source>
        <dbReference type="ARBA" id="ARBA00004141"/>
    </source>
</evidence>
<evidence type="ECO:0000259" key="6">
    <source>
        <dbReference type="Pfam" id="PF00892"/>
    </source>
</evidence>
<feature type="transmembrane region" description="Helical" evidence="5">
    <location>
        <begin position="183"/>
        <end position="205"/>
    </location>
</feature>
<evidence type="ECO:0000256" key="2">
    <source>
        <dbReference type="ARBA" id="ARBA00022692"/>
    </source>
</evidence>
<feature type="transmembrane region" description="Helical" evidence="5">
    <location>
        <begin position="125"/>
        <end position="144"/>
    </location>
</feature>
<keyword evidence="3 5" id="KW-1133">Transmembrane helix</keyword>
<organism evidence="8 9">
    <name type="scientific">Helicobacter trogontum</name>
    <dbReference type="NCBI Taxonomy" id="50960"/>
    <lineage>
        <taxon>Bacteria</taxon>
        <taxon>Pseudomonadati</taxon>
        <taxon>Campylobacterota</taxon>
        <taxon>Epsilonproteobacteria</taxon>
        <taxon>Campylobacterales</taxon>
        <taxon>Helicobacteraceae</taxon>
        <taxon>Helicobacter</taxon>
    </lineage>
</organism>
<feature type="transmembrane region" description="Helical" evidence="5">
    <location>
        <begin position="217"/>
        <end position="239"/>
    </location>
</feature>
<evidence type="ECO:0000313" key="9">
    <source>
        <dbReference type="Proteomes" id="UP000029861"/>
    </source>
</evidence>
<dbReference type="SUPFAM" id="SSF103481">
    <property type="entry name" value="Multidrug resistance efflux transporter EmrE"/>
    <property type="match status" value="2"/>
</dbReference>
<dbReference type="InterPro" id="IPR037185">
    <property type="entry name" value="EmrE-like"/>
</dbReference>
<dbReference type="PANTHER" id="PTHR22911">
    <property type="entry name" value="ACYL-MALONYL CONDENSING ENZYME-RELATED"/>
    <property type="match status" value="1"/>
</dbReference>
<evidence type="ECO:0000256" key="4">
    <source>
        <dbReference type="ARBA" id="ARBA00023136"/>
    </source>
</evidence>
<dbReference type="Pfam" id="PF00892">
    <property type="entry name" value="EamA"/>
    <property type="match status" value="1"/>
</dbReference>
<dbReference type="PANTHER" id="PTHR22911:SF6">
    <property type="entry name" value="SOLUTE CARRIER FAMILY 35 MEMBER G1"/>
    <property type="match status" value="1"/>
</dbReference>
<comment type="subcellular location">
    <subcellularLocation>
        <location evidence="1">Membrane</location>
        <topology evidence="1">Multi-pass membrane protein</topology>
    </subcellularLocation>
</comment>
<keyword evidence="10" id="KW-1185">Reference proteome</keyword>
<proteinExistence type="predicted"/>
<comment type="caution">
    <text evidence="8">The sequence shown here is derived from an EMBL/GenBank/DDBJ whole genome shotgun (WGS) entry which is preliminary data.</text>
</comment>
<feature type="transmembrane region" description="Helical" evidence="5">
    <location>
        <begin position="40"/>
        <end position="59"/>
    </location>
</feature>
<sequence>MYKNTMRGILMMFAASIAFSLMNACVKLLDSLSPMELIFFRHVFTAICIGIWWFFYPPYKTDSKPHKKGGYFRLLARSLTGGLAMLAMFYNIATISLGTASAFAQTMPIYIVLFTLLFTKEHVRLPIILATMLGFIGVICICDIRTESLGIDNIIAGVINGIMMALAYMSLKDLKEYFSESSIIMGFAMTMVVVGGIFMFIDIPYLSGFVMPSMYEWLGILILGILGTIGQMFLTRAFMLAPAGLISPIDYMRIVWGVLFGIILGDSLPSMMTLTGIALIIVSGILIAMPVFLQDYKKYKSKFSHHNPK</sequence>
<dbReference type="Proteomes" id="UP000029861">
    <property type="component" value="Unassembled WGS sequence"/>
</dbReference>
<evidence type="ECO:0000256" key="5">
    <source>
        <dbReference type="SAM" id="Phobius"/>
    </source>
</evidence>
<feature type="transmembrane region" description="Helical" evidence="5">
    <location>
        <begin position="150"/>
        <end position="171"/>
    </location>
</feature>
<dbReference type="AlphaFoldDB" id="A0A4U8TAY2"/>
<keyword evidence="2 5" id="KW-0812">Transmembrane</keyword>
<evidence type="ECO:0000256" key="3">
    <source>
        <dbReference type="ARBA" id="ARBA00022989"/>
    </source>
</evidence>
<feature type="transmembrane region" description="Helical" evidence="5">
    <location>
        <begin position="71"/>
        <end position="93"/>
    </location>
</feature>
<feature type="transmembrane region" description="Helical" evidence="5">
    <location>
        <begin position="99"/>
        <end position="118"/>
    </location>
</feature>
<evidence type="ECO:0000313" key="7">
    <source>
        <dbReference type="EMBL" id="GAB0173777.1"/>
    </source>
</evidence>
<gene>
    <name evidence="8" type="ORF">LS80_007380</name>
    <name evidence="7" type="ORF">NHP164001_17990</name>
</gene>
<name>A0A4U8TAY2_9HELI</name>
<evidence type="ECO:0000313" key="10">
    <source>
        <dbReference type="Proteomes" id="UP001562457"/>
    </source>
</evidence>
<dbReference type="GO" id="GO:0016020">
    <property type="term" value="C:membrane"/>
    <property type="evidence" value="ECO:0007669"/>
    <property type="project" value="UniProtKB-SubCell"/>
</dbReference>
<dbReference type="Proteomes" id="UP001562457">
    <property type="component" value="Unassembled WGS sequence"/>
</dbReference>
<dbReference type="EMBL" id="JRPK02000025">
    <property type="protein sequence ID" value="TLD97060.1"/>
    <property type="molecule type" value="Genomic_DNA"/>
</dbReference>
<accession>A0A4U8TAY2</accession>
<dbReference type="InterPro" id="IPR000620">
    <property type="entry name" value="EamA_dom"/>
</dbReference>
<reference evidence="7 10" key="3">
    <citation type="submission" date="2024-06" db="EMBL/GenBank/DDBJ databases">
        <title>Draft genome sequence of Helicobacter trogontum NHP16-4001.</title>
        <authorList>
            <person name="Rimbara E."/>
            <person name="Suzuki M."/>
        </authorList>
    </citation>
    <scope>NUCLEOTIDE SEQUENCE [LARGE SCALE GENOMIC DNA]</scope>
    <source>
        <strain evidence="7 10">NHP16-4001</strain>
    </source>
</reference>
<feature type="transmembrane region" description="Helical" evidence="5">
    <location>
        <begin position="274"/>
        <end position="293"/>
    </location>
</feature>
<reference evidence="8" key="2">
    <citation type="submission" date="2018-04" db="EMBL/GenBank/DDBJ databases">
        <authorList>
            <person name="Sheh A."/>
            <person name="Shen Z."/>
            <person name="Mannion A.J."/>
            <person name="Fox J.G."/>
        </authorList>
    </citation>
    <scope>NUCLEOTIDE SEQUENCE</scope>
    <source>
        <strain evidence="8">ATCC 49310</strain>
    </source>
</reference>
<keyword evidence="4 5" id="KW-0472">Membrane</keyword>
<feature type="domain" description="EamA" evidence="6">
    <location>
        <begin position="7"/>
        <end position="141"/>
    </location>
</feature>
<evidence type="ECO:0000313" key="8">
    <source>
        <dbReference type="EMBL" id="TLD97060.1"/>
    </source>
</evidence>
<protein>
    <submittedName>
        <fullName evidence="8">DMT family transporter</fullName>
    </submittedName>
    <submittedName>
        <fullName evidence="7">Membrane transport protein</fullName>
    </submittedName>
</protein>
<reference evidence="8 9" key="1">
    <citation type="journal article" date="2014" name="Genome Announc.">
        <title>Draft genome sequences of eight enterohepatic helicobacter species isolated from both laboratory and wild rodents.</title>
        <authorList>
            <person name="Sheh A."/>
            <person name="Shen Z."/>
            <person name="Fox J.G."/>
        </authorList>
    </citation>
    <scope>NUCLEOTIDE SEQUENCE [LARGE SCALE GENOMIC DNA]</scope>
    <source>
        <strain evidence="8 9">ATCC 49310</strain>
    </source>
</reference>
<dbReference type="RefSeq" id="WP_034323039.1">
    <property type="nucleotide sequence ID" value="NZ_BAAFHN010000061.1"/>
</dbReference>